<keyword evidence="5" id="KW-1185">Reference proteome</keyword>
<evidence type="ECO:0000256" key="1">
    <source>
        <dbReference type="SAM" id="MobiDB-lite"/>
    </source>
</evidence>
<dbReference type="RefSeq" id="XP_047784138.1">
    <property type="nucleotide sequence ID" value="XM_047920033.1"/>
</dbReference>
<proteinExistence type="predicted"/>
<feature type="domain" description="CxC5 like cysteine cluster associated with KDZ" evidence="2">
    <location>
        <begin position="119"/>
        <end position="250"/>
    </location>
</feature>
<organism evidence="4 5">
    <name type="scientific">Rhodofomes roseus</name>
    <dbReference type="NCBI Taxonomy" id="34475"/>
    <lineage>
        <taxon>Eukaryota</taxon>
        <taxon>Fungi</taxon>
        <taxon>Dikarya</taxon>
        <taxon>Basidiomycota</taxon>
        <taxon>Agaricomycotina</taxon>
        <taxon>Agaricomycetes</taxon>
        <taxon>Polyporales</taxon>
        <taxon>Rhodofomes</taxon>
    </lineage>
</organism>
<dbReference type="InterPro" id="IPR040898">
    <property type="entry name" value="CxC6"/>
</dbReference>
<dbReference type="Pfam" id="PF18718">
    <property type="entry name" value="CxC5"/>
    <property type="match status" value="1"/>
</dbReference>
<dbReference type="EMBL" id="JADCUA010000002">
    <property type="protein sequence ID" value="KAH9843091.1"/>
    <property type="molecule type" value="Genomic_DNA"/>
</dbReference>
<name>A0ABQ8KW91_9APHY</name>
<evidence type="ECO:0008006" key="6">
    <source>
        <dbReference type="Google" id="ProtNLM"/>
    </source>
</evidence>
<dbReference type="InterPro" id="IPR041539">
    <property type="entry name" value="CxC5"/>
</dbReference>
<gene>
    <name evidence="4" type="ORF">C8Q71DRAFT_698755</name>
</gene>
<comment type="caution">
    <text evidence="4">The sequence shown here is derived from an EMBL/GenBank/DDBJ whole genome shotgun (WGS) entry which is preliminary data.</text>
</comment>
<feature type="compositionally biased region" description="Acidic residues" evidence="1">
    <location>
        <begin position="440"/>
        <end position="456"/>
    </location>
</feature>
<feature type="region of interest" description="Disordered" evidence="1">
    <location>
        <begin position="427"/>
        <end position="468"/>
    </location>
</feature>
<protein>
    <recommendedName>
        <fullName evidence="6">CxC6 like cysteine cluster associated with KDZ domain-containing protein</fullName>
    </recommendedName>
</protein>
<evidence type="ECO:0000259" key="3">
    <source>
        <dbReference type="Pfam" id="PF18721"/>
    </source>
</evidence>
<evidence type="ECO:0000259" key="2">
    <source>
        <dbReference type="Pfam" id="PF18718"/>
    </source>
</evidence>
<evidence type="ECO:0000313" key="5">
    <source>
        <dbReference type="Proteomes" id="UP000814176"/>
    </source>
</evidence>
<dbReference type="Proteomes" id="UP000814176">
    <property type="component" value="Unassembled WGS sequence"/>
</dbReference>
<dbReference type="Pfam" id="PF18721">
    <property type="entry name" value="CxC6"/>
    <property type="match status" value="1"/>
</dbReference>
<sequence length="651" mass="73850">MPVLSLLACLQQCPEIVQHLSIDSLLLLFRLLQCLKERLSWFSPCTDSEPPLNLPSDVKKFLASALHMSCELPDGALIDRCWSALRKSVWASTSSTFAEQCRSKELLDVFAKHGIPQGIGFHDLYPRTRVCLDSNCKIVPSHQPSEGTSPDESRKLTRLVPLHCVNFTREFGPIPVVAYSAQCRSCFTRYYPDYYVHERRGLRSYYPGVPPSIEVAKHTYIEATLCEQFSASMVFAWVSGQNNAKIYQEQHWEAEAEFPLVWPVVPRLDGPMVSDAFFLFALLRDHDEHETLLVLQNDTNQSIRLSSALLQRNTAMVGPGQEQWNHICDRCCAQKVDGDTMRAVVTDGVTVGRPCCGVHDCKGRLLSQRARFCDTHINYERQCSILGCENDAESGFKTCTTESHRAIETAHTTKRSALFQLRQRLERVGQRQPSNPNGSSDDDPMLDDELDMDEEGGTGASTQSSPKVRARFGRRWTHNEQLCVATCGVVLGRMTMYGSEAVSGVKVFLRRLFPTQHSLPRVIFYDSACQLKKHLLASGDTYFDNSALPVDVFHMKSKHKESDEFCGFHCNPARWPELHDGGVWRFNSSAAEMTNAWFGGFISIVREMREDRYDFFLDEVIKQRNCRTIHELALHGAHPRKLERSWLLAEQ</sequence>
<accession>A0ABQ8KW91</accession>
<feature type="domain" description="CxC6 like cysteine cluster associated with KDZ" evidence="3">
    <location>
        <begin position="345"/>
        <end position="409"/>
    </location>
</feature>
<evidence type="ECO:0000313" key="4">
    <source>
        <dbReference type="EMBL" id="KAH9843091.1"/>
    </source>
</evidence>
<dbReference type="GeneID" id="72000765"/>
<reference evidence="4 5" key="1">
    <citation type="journal article" date="2021" name="Environ. Microbiol.">
        <title>Gene family expansions and transcriptome signatures uncover fungal adaptations to wood decay.</title>
        <authorList>
            <person name="Hage H."/>
            <person name="Miyauchi S."/>
            <person name="Viragh M."/>
            <person name="Drula E."/>
            <person name="Min B."/>
            <person name="Chaduli D."/>
            <person name="Navarro D."/>
            <person name="Favel A."/>
            <person name="Norest M."/>
            <person name="Lesage-Meessen L."/>
            <person name="Balint B."/>
            <person name="Merenyi Z."/>
            <person name="de Eugenio L."/>
            <person name="Morin E."/>
            <person name="Martinez A.T."/>
            <person name="Baldrian P."/>
            <person name="Stursova M."/>
            <person name="Martinez M.J."/>
            <person name="Novotny C."/>
            <person name="Magnuson J.K."/>
            <person name="Spatafora J.W."/>
            <person name="Maurice S."/>
            <person name="Pangilinan J."/>
            <person name="Andreopoulos W."/>
            <person name="LaButti K."/>
            <person name="Hundley H."/>
            <person name="Na H."/>
            <person name="Kuo A."/>
            <person name="Barry K."/>
            <person name="Lipzen A."/>
            <person name="Henrissat B."/>
            <person name="Riley R."/>
            <person name="Ahrendt S."/>
            <person name="Nagy L.G."/>
            <person name="Grigoriev I.V."/>
            <person name="Martin F."/>
            <person name="Rosso M.N."/>
        </authorList>
    </citation>
    <scope>NUCLEOTIDE SEQUENCE [LARGE SCALE GENOMIC DNA]</scope>
    <source>
        <strain evidence="4 5">CIRM-BRFM 1785</strain>
    </source>
</reference>